<dbReference type="SUPFAM" id="SSF56112">
    <property type="entry name" value="Protein kinase-like (PK-like)"/>
    <property type="match status" value="1"/>
</dbReference>
<dbReference type="FunFam" id="3.30.200.20:FF:000328">
    <property type="entry name" value="Leucine-rich repeat protein kinase family protein"/>
    <property type="match status" value="1"/>
</dbReference>
<comment type="subcellular location">
    <subcellularLocation>
        <location evidence="1">Membrane</location>
        <topology evidence="1">Single-pass type I membrane protein</topology>
    </subcellularLocation>
</comment>
<evidence type="ECO:0000256" key="18">
    <source>
        <dbReference type="SAM" id="SignalP"/>
    </source>
</evidence>
<dbReference type="Proteomes" id="UP000447434">
    <property type="component" value="Chromosome 15"/>
</dbReference>
<dbReference type="OrthoDB" id="2015206at2759"/>
<sequence>MDQQYMVFLLLLLLFFLFQVQLVAAETSSQDFSGLQSLTQSWTNKPPNWVGTDPCGSNWDGIRCTSSRITQLKLASLNLVGQLSSAIQLLPELDTVDLSYNTGLTGTIPKEIGNLEKLKSLALAGCGFFGPIPDSIGSLKQLTFLALNSNRFNGSIPRSMGNLSNVNWLDLADNQLEGPIPVSDDQGQPGLDLLLKAQHFHFGVNKLSGQIPPNLFNSSMILKHVLFDNNKLVGTIPHTLSLVTTVEVVRFDRNGLTGEMPSNFNNLEKLSELYLSHNEFNGPLPDLTGLNSLTYVDMSNNSFTSSDYIPSWVTSLESLTTVILGDNQLNGTFNISNDYSNSLQLINMQNNVITEYEPGSQTISFDVILAGNPFCLENGVSQKSFCQVPEVNPSYSTPQNNCSPQTCSNSQISSPNCKCAYPYGGSLISRALSITNFNTSDYKDIEQSLMDSFGLHSLPVDSVRLSDPVKNSSINNFQFTLSVFPSQTDRFNRTGVLLIAFVLSNQIYKPPEFFSPYFFTGSSYGYYGGEPKKSSSGHTGIIIGAVLAVLAFLVLAVLAGMYAIHQKRRAQRTKEKNPFANWEQTKNSGIAPQLKGARWFSFDELLRCTNNFAKANTIGSGGYGQVYQGVLPSGELVAIKRAANESRQGAVEFKTEIELLSRVHHKNLVSLVGFCFEKDEQMLVYEYIPNGTLMDSLSGKSGIWMDWIRRLKVTLGAAKGLSYLHELANPPIIHRDIKSGNILLDSHLNAKVADFGLSKLLLDSDRGHVTTQVKGTMGYLDPEYYMTLQLTEKSDVYSFGVLMLELVTARRPIEQGKYIVREVMGVMDTSKDLYNLHSILDPTIIKDTKPKGLEKFVELALRCVNEYGHERPSMADVVKEVENIIELVGFNPNSESATTSESYNVEKGGDVIHPYVKEDFHYSGSVPSVKLEPQ</sequence>
<dbReference type="CDD" id="cd14066">
    <property type="entry name" value="STKc_IRAK"/>
    <property type="match status" value="1"/>
</dbReference>
<dbReference type="PROSITE" id="PS50011">
    <property type="entry name" value="PROTEIN_KINASE_DOM"/>
    <property type="match status" value="1"/>
</dbReference>
<dbReference type="FunFam" id="3.80.10.10:FF:000363">
    <property type="entry name" value="Leucine-rich repeat family protein"/>
    <property type="match status" value="1"/>
</dbReference>
<dbReference type="SUPFAM" id="SSF52058">
    <property type="entry name" value="L domain-like"/>
    <property type="match status" value="1"/>
</dbReference>
<protein>
    <recommendedName>
        <fullName evidence="2">non-specific serine/threonine protein kinase</fullName>
        <ecNumber evidence="2">2.7.11.1</ecNumber>
    </recommendedName>
</protein>
<dbReference type="PANTHER" id="PTHR45974">
    <property type="entry name" value="RECEPTOR-LIKE PROTEIN 55"/>
    <property type="match status" value="1"/>
</dbReference>
<evidence type="ECO:0000256" key="1">
    <source>
        <dbReference type="ARBA" id="ARBA00004479"/>
    </source>
</evidence>
<evidence type="ECO:0000259" key="19">
    <source>
        <dbReference type="PROSITE" id="PS50011"/>
    </source>
</evidence>
<evidence type="ECO:0000256" key="8">
    <source>
        <dbReference type="ARBA" id="ARBA00022737"/>
    </source>
</evidence>
<dbReference type="EMBL" id="WOCE01000015">
    <property type="protein sequence ID" value="KAE9599258.1"/>
    <property type="molecule type" value="Genomic_DNA"/>
</dbReference>
<dbReference type="Pfam" id="PF00069">
    <property type="entry name" value="Pkinase"/>
    <property type="match status" value="1"/>
</dbReference>
<proteinExistence type="predicted"/>
<keyword evidence="6 17" id="KW-0812">Transmembrane</keyword>
<dbReference type="AlphaFoldDB" id="A0A6A4PE80"/>
<dbReference type="InterPro" id="IPR032675">
    <property type="entry name" value="LRR_dom_sf"/>
</dbReference>
<keyword evidence="21" id="KW-1185">Reference proteome</keyword>
<dbReference type="GO" id="GO:0005524">
    <property type="term" value="F:ATP binding"/>
    <property type="evidence" value="ECO:0007669"/>
    <property type="project" value="UniProtKB-UniRule"/>
</dbReference>
<evidence type="ECO:0000256" key="4">
    <source>
        <dbReference type="ARBA" id="ARBA00022614"/>
    </source>
</evidence>
<dbReference type="FunFam" id="1.10.510.10:FF:000453">
    <property type="entry name" value="LRR receptor-like serine/threonine-protein kinase HSL2"/>
    <property type="match status" value="1"/>
</dbReference>
<dbReference type="Gene3D" id="3.30.200.20">
    <property type="entry name" value="Phosphorylase Kinase, domain 1"/>
    <property type="match status" value="1"/>
</dbReference>
<evidence type="ECO:0000313" key="21">
    <source>
        <dbReference type="Proteomes" id="UP000447434"/>
    </source>
</evidence>
<name>A0A6A4PE80_LUPAL</name>
<reference evidence="21" key="1">
    <citation type="journal article" date="2020" name="Nat. Commun.">
        <title>Genome sequence of the cluster root forming white lupin.</title>
        <authorList>
            <person name="Hufnagel B."/>
            <person name="Marques A."/>
            <person name="Soriano A."/>
            <person name="Marques L."/>
            <person name="Divol F."/>
            <person name="Doumas P."/>
            <person name="Sallet E."/>
            <person name="Mancinotti D."/>
            <person name="Carrere S."/>
            <person name="Marande W."/>
            <person name="Arribat S."/>
            <person name="Keller J."/>
            <person name="Huneau C."/>
            <person name="Blein T."/>
            <person name="Aime D."/>
            <person name="Laguerre M."/>
            <person name="Taylor J."/>
            <person name="Schubert V."/>
            <person name="Nelson M."/>
            <person name="Geu-Flores F."/>
            <person name="Crespi M."/>
            <person name="Gallardo-Guerrero K."/>
            <person name="Delaux P.-M."/>
            <person name="Salse J."/>
            <person name="Berges H."/>
            <person name="Guyot R."/>
            <person name="Gouzy J."/>
            <person name="Peret B."/>
        </authorList>
    </citation>
    <scope>NUCLEOTIDE SEQUENCE [LARGE SCALE GENOMIC DNA]</scope>
    <source>
        <strain evidence="21">cv. Amiga</strain>
    </source>
</reference>
<keyword evidence="4" id="KW-0433">Leucine-rich repeat</keyword>
<evidence type="ECO:0000256" key="17">
    <source>
        <dbReference type="SAM" id="Phobius"/>
    </source>
</evidence>
<evidence type="ECO:0000256" key="15">
    <source>
        <dbReference type="ARBA" id="ARBA00023180"/>
    </source>
</evidence>
<dbReference type="Gene3D" id="1.10.510.10">
    <property type="entry name" value="Transferase(Phosphotransferase) domain 1"/>
    <property type="match status" value="1"/>
</dbReference>
<dbReference type="InterPro" id="IPR008271">
    <property type="entry name" value="Ser/Thr_kinase_AS"/>
</dbReference>
<dbReference type="EC" id="2.7.11.1" evidence="2"/>
<evidence type="ECO:0000256" key="16">
    <source>
        <dbReference type="PROSITE-ProRule" id="PRU10141"/>
    </source>
</evidence>
<dbReference type="SMART" id="SM00220">
    <property type="entry name" value="S_TKc"/>
    <property type="match status" value="1"/>
</dbReference>
<dbReference type="PANTHER" id="PTHR45974:SF266">
    <property type="entry name" value="LEUCINE-RICH REPEAT RECEPTOR PROTEIN KINASE HPCA1"/>
    <property type="match status" value="1"/>
</dbReference>
<dbReference type="InterPro" id="IPR011009">
    <property type="entry name" value="Kinase-like_dom_sf"/>
</dbReference>
<keyword evidence="7 18" id="KW-0732">Signal</keyword>
<keyword evidence="15" id="KW-0325">Glycoprotein</keyword>
<evidence type="ECO:0000256" key="9">
    <source>
        <dbReference type="ARBA" id="ARBA00022741"/>
    </source>
</evidence>
<keyword evidence="10" id="KW-0418">Kinase</keyword>
<feature type="binding site" evidence="16">
    <location>
        <position position="640"/>
    </location>
    <ligand>
        <name>ATP</name>
        <dbReference type="ChEBI" id="CHEBI:30616"/>
    </ligand>
</feature>
<evidence type="ECO:0000256" key="6">
    <source>
        <dbReference type="ARBA" id="ARBA00022692"/>
    </source>
</evidence>
<keyword evidence="14" id="KW-0675">Receptor</keyword>
<dbReference type="FunFam" id="3.80.10.10:FF:000542">
    <property type="entry name" value="Leucine-rich repeat protein kinase family protein"/>
    <property type="match status" value="1"/>
</dbReference>
<dbReference type="InterPro" id="IPR017441">
    <property type="entry name" value="Protein_kinase_ATP_BS"/>
</dbReference>
<accession>A0A6A4PE80</accession>
<keyword evidence="13 17" id="KW-0472">Membrane</keyword>
<evidence type="ECO:0000256" key="3">
    <source>
        <dbReference type="ARBA" id="ARBA00022527"/>
    </source>
</evidence>
<feature type="domain" description="Protein kinase" evidence="19">
    <location>
        <begin position="612"/>
        <end position="885"/>
    </location>
</feature>
<evidence type="ECO:0000256" key="7">
    <source>
        <dbReference type="ARBA" id="ARBA00022729"/>
    </source>
</evidence>
<dbReference type="PROSITE" id="PS00108">
    <property type="entry name" value="PROTEIN_KINASE_ST"/>
    <property type="match status" value="1"/>
</dbReference>
<evidence type="ECO:0000256" key="2">
    <source>
        <dbReference type="ARBA" id="ARBA00012513"/>
    </source>
</evidence>
<comment type="caution">
    <text evidence="20">The sequence shown here is derived from an EMBL/GenBank/DDBJ whole genome shotgun (WGS) entry which is preliminary data.</text>
</comment>
<evidence type="ECO:0000256" key="14">
    <source>
        <dbReference type="ARBA" id="ARBA00023170"/>
    </source>
</evidence>
<feature type="transmembrane region" description="Helical" evidence="17">
    <location>
        <begin position="541"/>
        <end position="564"/>
    </location>
</feature>
<evidence type="ECO:0000256" key="13">
    <source>
        <dbReference type="ARBA" id="ARBA00023136"/>
    </source>
</evidence>
<feature type="signal peptide" evidence="18">
    <location>
        <begin position="1"/>
        <end position="25"/>
    </location>
</feature>
<dbReference type="GO" id="GO:0016020">
    <property type="term" value="C:membrane"/>
    <property type="evidence" value="ECO:0007669"/>
    <property type="project" value="UniProtKB-SubCell"/>
</dbReference>
<evidence type="ECO:0000256" key="10">
    <source>
        <dbReference type="ARBA" id="ARBA00022777"/>
    </source>
</evidence>
<dbReference type="InterPro" id="IPR000719">
    <property type="entry name" value="Prot_kinase_dom"/>
</dbReference>
<gene>
    <name evidence="20" type="ORF">Lalb_Chr15g0089591</name>
</gene>
<dbReference type="Gene3D" id="3.80.10.10">
    <property type="entry name" value="Ribonuclease Inhibitor"/>
    <property type="match status" value="2"/>
</dbReference>
<evidence type="ECO:0000256" key="11">
    <source>
        <dbReference type="ARBA" id="ARBA00022840"/>
    </source>
</evidence>
<keyword evidence="9 16" id="KW-0547">Nucleotide-binding</keyword>
<evidence type="ECO:0000256" key="5">
    <source>
        <dbReference type="ARBA" id="ARBA00022679"/>
    </source>
</evidence>
<evidence type="ECO:0000313" key="20">
    <source>
        <dbReference type="EMBL" id="KAE9599258.1"/>
    </source>
</evidence>
<keyword evidence="5" id="KW-0808">Transferase</keyword>
<organism evidence="20 21">
    <name type="scientific">Lupinus albus</name>
    <name type="common">White lupine</name>
    <name type="synonym">Lupinus termis</name>
    <dbReference type="NCBI Taxonomy" id="3870"/>
    <lineage>
        <taxon>Eukaryota</taxon>
        <taxon>Viridiplantae</taxon>
        <taxon>Streptophyta</taxon>
        <taxon>Embryophyta</taxon>
        <taxon>Tracheophyta</taxon>
        <taxon>Spermatophyta</taxon>
        <taxon>Magnoliopsida</taxon>
        <taxon>eudicotyledons</taxon>
        <taxon>Gunneridae</taxon>
        <taxon>Pentapetalae</taxon>
        <taxon>rosids</taxon>
        <taxon>fabids</taxon>
        <taxon>Fabales</taxon>
        <taxon>Fabaceae</taxon>
        <taxon>Papilionoideae</taxon>
        <taxon>50 kb inversion clade</taxon>
        <taxon>genistoids sensu lato</taxon>
        <taxon>core genistoids</taxon>
        <taxon>Genisteae</taxon>
        <taxon>Lupinus</taxon>
    </lineage>
</organism>
<evidence type="ECO:0000256" key="12">
    <source>
        <dbReference type="ARBA" id="ARBA00022989"/>
    </source>
</evidence>
<keyword evidence="12 17" id="KW-1133">Transmembrane helix</keyword>
<dbReference type="GO" id="GO:0004674">
    <property type="term" value="F:protein serine/threonine kinase activity"/>
    <property type="evidence" value="ECO:0007669"/>
    <property type="project" value="UniProtKB-KW"/>
</dbReference>
<keyword evidence="3" id="KW-0723">Serine/threonine-protein kinase</keyword>
<keyword evidence="11 16" id="KW-0067">ATP-binding</keyword>
<dbReference type="PROSITE" id="PS00107">
    <property type="entry name" value="PROTEIN_KINASE_ATP"/>
    <property type="match status" value="1"/>
</dbReference>
<feature type="chain" id="PRO_5025564957" description="non-specific serine/threonine protein kinase" evidence="18">
    <location>
        <begin position="26"/>
        <end position="934"/>
    </location>
</feature>
<keyword evidence="8" id="KW-0677">Repeat</keyword>